<dbReference type="InterPro" id="IPR051604">
    <property type="entry name" value="Ergot_Alk_Oxidoreductase"/>
</dbReference>
<dbReference type="AlphaFoldDB" id="A0A318NCX8"/>
<name>A0A318NCX8_9ACTN</name>
<dbReference type="InterPro" id="IPR016040">
    <property type="entry name" value="NAD(P)-bd_dom"/>
</dbReference>
<protein>
    <submittedName>
        <fullName evidence="2">NmrA family transcriptional regulator</fullName>
    </submittedName>
</protein>
<gene>
    <name evidence="2" type="ORF">C7C45_29710</name>
</gene>
<proteinExistence type="predicted"/>
<dbReference type="EMBL" id="PYBV01000048">
    <property type="protein sequence ID" value="PYC64825.1"/>
    <property type="molecule type" value="Genomic_DNA"/>
</dbReference>
<evidence type="ECO:0000313" key="3">
    <source>
        <dbReference type="Proteomes" id="UP000248333"/>
    </source>
</evidence>
<dbReference type="Gene3D" id="3.40.50.720">
    <property type="entry name" value="NAD(P)-binding Rossmann-like Domain"/>
    <property type="match status" value="1"/>
</dbReference>
<dbReference type="RefSeq" id="WP_110567647.1">
    <property type="nucleotide sequence ID" value="NZ_PYBV01000048.1"/>
</dbReference>
<dbReference type="Proteomes" id="UP000248333">
    <property type="component" value="Unassembled WGS sequence"/>
</dbReference>
<evidence type="ECO:0000259" key="1">
    <source>
        <dbReference type="Pfam" id="PF13460"/>
    </source>
</evidence>
<dbReference type="PANTHER" id="PTHR43162:SF1">
    <property type="entry name" value="PRESTALK A DIFFERENTIATION PROTEIN A"/>
    <property type="match status" value="1"/>
</dbReference>
<dbReference type="Pfam" id="PF13460">
    <property type="entry name" value="NAD_binding_10"/>
    <property type="match status" value="1"/>
</dbReference>
<accession>A0A318NCX8</accession>
<dbReference type="PANTHER" id="PTHR43162">
    <property type="match status" value="1"/>
</dbReference>
<feature type="domain" description="NAD(P)-binding" evidence="1">
    <location>
        <begin position="6"/>
        <end position="178"/>
    </location>
</feature>
<dbReference type="InterPro" id="IPR036291">
    <property type="entry name" value="NAD(P)-bd_dom_sf"/>
</dbReference>
<sequence length="280" mass="29824">MILVTGATGKVGGHVLTRLREAGHQVRALSRDPDRADLPADVEVIAGSPAQVDSSAAALAGVDAAFVCLVGDVETQARGFAEAVRRVGGVRRLVLLSSSAVLHPVRHRIGDEHRAAEELIGAVAPHATLLRPGPFHTNSLWWAKSIREQGRVRCLVGNNPGAPLDPDDLAAVVVAALTSAEHARQRYELTGPEVLTSAEQVRTIAEVTGRELDFEVAAPAEVVAMFASITGDRPAAVTNVAALHSAQVPWGRTTDTIQRLLGRQPRTFRDWAAENAHLFK</sequence>
<keyword evidence="3" id="KW-1185">Reference proteome</keyword>
<organism evidence="2 3">
    <name type="scientific">Micromonospora arborensis</name>
    <dbReference type="NCBI Taxonomy" id="2116518"/>
    <lineage>
        <taxon>Bacteria</taxon>
        <taxon>Bacillati</taxon>
        <taxon>Actinomycetota</taxon>
        <taxon>Actinomycetes</taxon>
        <taxon>Micromonosporales</taxon>
        <taxon>Micromonosporaceae</taxon>
        <taxon>Micromonospora</taxon>
    </lineage>
</organism>
<dbReference type="SUPFAM" id="SSF51735">
    <property type="entry name" value="NAD(P)-binding Rossmann-fold domains"/>
    <property type="match status" value="1"/>
</dbReference>
<dbReference type="OrthoDB" id="3510772at2"/>
<comment type="caution">
    <text evidence="2">The sequence shown here is derived from an EMBL/GenBank/DDBJ whole genome shotgun (WGS) entry which is preliminary data.</text>
</comment>
<evidence type="ECO:0000313" key="2">
    <source>
        <dbReference type="EMBL" id="PYC64825.1"/>
    </source>
</evidence>
<reference evidence="2 3" key="1">
    <citation type="submission" date="2018-03" db="EMBL/GenBank/DDBJ databases">
        <title>Bioinformatic expansion and discovery of thiopeptide antibiotics.</title>
        <authorList>
            <person name="Schwalen C.J."/>
            <person name="Hudson G.A."/>
            <person name="Mitchell D.A."/>
        </authorList>
    </citation>
    <scope>NUCLEOTIDE SEQUENCE [LARGE SCALE GENOMIC DNA]</scope>
    <source>
        <strain evidence="2 3">NRRL 8041</strain>
    </source>
</reference>